<protein>
    <submittedName>
        <fullName evidence="2">Uncharacterized protein</fullName>
    </submittedName>
</protein>
<dbReference type="InterPro" id="IPR013762">
    <property type="entry name" value="Integrase-like_cat_sf"/>
</dbReference>
<organism evidence="2 3">
    <name type="scientific">Astyanax mexicanus</name>
    <name type="common">Blind cave fish</name>
    <name type="synonym">Astyanax fasciatus mexicanus</name>
    <dbReference type="NCBI Taxonomy" id="7994"/>
    <lineage>
        <taxon>Eukaryota</taxon>
        <taxon>Metazoa</taxon>
        <taxon>Chordata</taxon>
        <taxon>Craniata</taxon>
        <taxon>Vertebrata</taxon>
        <taxon>Euteleostomi</taxon>
        <taxon>Actinopterygii</taxon>
        <taxon>Neopterygii</taxon>
        <taxon>Teleostei</taxon>
        <taxon>Ostariophysi</taxon>
        <taxon>Characiformes</taxon>
        <taxon>Characoidei</taxon>
        <taxon>Acestrorhamphidae</taxon>
        <taxon>Acestrorhamphinae</taxon>
        <taxon>Astyanax</taxon>
    </lineage>
</organism>
<dbReference type="PANTHER" id="PTHR33480">
    <property type="entry name" value="SET DOMAIN-CONTAINING PROTEIN-RELATED"/>
    <property type="match status" value="1"/>
</dbReference>
<dbReference type="Gene3D" id="1.10.443.10">
    <property type="entry name" value="Intergrase catalytic core"/>
    <property type="match status" value="1"/>
</dbReference>
<dbReference type="GO" id="GO:0015074">
    <property type="term" value="P:DNA integration"/>
    <property type="evidence" value="ECO:0007669"/>
    <property type="project" value="InterPro"/>
</dbReference>
<evidence type="ECO:0000313" key="3">
    <source>
        <dbReference type="Proteomes" id="UP000752171"/>
    </source>
</evidence>
<dbReference type="GO" id="GO:0006310">
    <property type="term" value="P:DNA recombination"/>
    <property type="evidence" value="ECO:0007669"/>
    <property type="project" value="InterPro"/>
</dbReference>
<reference evidence="2 3" key="1">
    <citation type="submission" date="2021-07" db="EMBL/GenBank/DDBJ databases">
        <authorList>
            <person name="Imarazene B."/>
            <person name="Zahm M."/>
            <person name="Klopp C."/>
            <person name="Cabau C."/>
            <person name="Beille S."/>
            <person name="Jouanno E."/>
            <person name="Castinel A."/>
            <person name="Lluch J."/>
            <person name="Gil L."/>
            <person name="Kuchtly C."/>
            <person name="Lopez Roques C."/>
            <person name="Donnadieu C."/>
            <person name="Parrinello H."/>
            <person name="Journot L."/>
            <person name="Du K."/>
            <person name="Schartl M."/>
            <person name="Retaux S."/>
            <person name="Guiguen Y."/>
        </authorList>
    </citation>
    <scope>NUCLEOTIDE SEQUENCE [LARGE SCALE GENOMIC DNA]</scope>
    <source>
        <strain evidence="2">Pach_M1</strain>
        <tissue evidence="2">Testis</tissue>
    </source>
</reference>
<proteinExistence type="predicted"/>
<dbReference type="Proteomes" id="UP000752171">
    <property type="component" value="Unassembled WGS sequence"/>
</dbReference>
<evidence type="ECO:0000256" key="1">
    <source>
        <dbReference type="SAM" id="MobiDB-lite"/>
    </source>
</evidence>
<feature type="region of interest" description="Disordered" evidence="1">
    <location>
        <begin position="15"/>
        <end position="90"/>
    </location>
</feature>
<dbReference type="EMBL" id="JAICCE010000019">
    <property type="protein sequence ID" value="KAG9263743.1"/>
    <property type="molecule type" value="Genomic_DNA"/>
</dbReference>
<evidence type="ECO:0000313" key="2">
    <source>
        <dbReference type="EMBL" id="KAG9263743.1"/>
    </source>
</evidence>
<comment type="caution">
    <text evidence="2">The sequence shown here is derived from an EMBL/GenBank/DDBJ whole genome shotgun (WGS) entry which is preliminary data.</text>
</comment>
<dbReference type="AlphaFoldDB" id="A0A8T2KWR5"/>
<feature type="compositionally biased region" description="Low complexity" evidence="1">
    <location>
        <begin position="54"/>
        <end position="65"/>
    </location>
</feature>
<dbReference type="PANTHER" id="PTHR33480:SF5">
    <property type="entry name" value="SI:DKEY-51D8.9"/>
    <property type="match status" value="1"/>
</dbReference>
<gene>
    <name evidence="2" type="ORF">AMEX_G21878</name>
</gene>
<name>A0A8T2KWR5_ASTMX</name>
<dbReference type="GO" id="GO:0003677">
    <property type="term" value="F:DNA binding"/>
    <property type="evidence" value="ECO:0007669"/>
    <property type="project" value="InterPro"/>
</dbReference>
<sequence>MGICGNLLLSSFQSMENTKPVAKVKPNKTDEEEESEDSIHLSTEDVSSSHSEYEPNWSESESESSLPPATILPSSQRDKKRKNGMSTTTSLKTSKITVKCTAKTENGKRMWDKKHFCLYCKKPNTKIARHLERKHCNEIDVARALSFPKGSKQRAALLEEIRNKGDFEHNIEVLENGDGQLITWRQPEANARPNDYLPCPQCWGFFVKTDLWKHQISCRVRQVKNMKKTKRIQLHASRLVPVSSSSSGCKAVLQSMQQDDVSICVRNDPLICKFGDVLFEKHGHQKFQHSYIGQKMRELGRFLIAAREIDKSIHSLQDLLMPAKFQTVVNATRTISGFKASQNEYKTPSLACKIGYSLKKAAGILVGESLITGNTSTERDAKTFIEVMETQWNTYVSGRALNTLKTAKWNKDELIPLTEDIMKLQKHLKVLEKDALDGLSAAPNVSDWTKLSQSLLTQIILFNRRREGEASKLLMATYQTRNRTPAHPEVYESLSKLEKSLVNNFTRLEIRGKRERKVPLLLTHEMEASIDLLIRNRAAVEICSENPFVFARTSGTSHIRGSDCLRKFSLECQAKHPERLRSTKLRKHIATLCQMMNLKNDEMDQVAKFMGHDIRVHREYYRLSESTIQLAKISKLLIAIEKGSHTYLGRSLEELNIDEDTLDDEQSGMLLRTKHLHDISEAPPLGQQLRSVIRKDVHFMPVVVEVAPGSKLQNPLLLDVERNTSDDRAGFRSFWGFGLKHTMSAVHKCVAPSSLGSRPATNSVGFPFSSPSGTLTILMLLRHHKHTGKPRRSWTNREKEAVWRHLAKHRTLKKVPGKEDCLQCIQAEYALKNRTWKDVKHFVYNTITTEKRKAGSLISNV</sequence>
<accession>A0A8T2KWR5</accession>